<evidence type="ECO:0000313" key="2">
    <source>
        <dbReference type="Proteomes" id="UP000214720"/>
    </source>
</evidence>
<evidence type="ECO:0000313" key="1">
    <source>
        <dbReference type="EMBL" id="OXC73301.1"/>
    </source>
</evidence>
<dbReference type="EMBL" id="MTHB01000256">
    <property type="protein sequence ID" value="OXC73301.1"/>
    <property type="molecule type" value="Genomic_DNA"/>
</dbReference>
<proteinExistence type="predicted"/>
<organism evidence="1 2">
    <name type="scientific">Caballeronia sordidicola</name>
    <name type="common">Burkholderia sordidicola</name>
    <dbReference type="NCBI Taxonomy" id="196367"/>
    <lineage>
        <taxon>Bacteria</taxon>
        <taxon>Pseudomonadati</taxon>
        <taxon>Pseudomonadota</taxon>
        <taxon>Betaproteobacteria</taxon>
        <taxon>Burkholderiales</taxon>
        <taxon>Burkholderiaceae</taxon>
        <taxon>Caballeronia</taxon>
    </lineage>
</organism>
<comment type="caution">
    <text evidence="1">The sequence shown here is derived from an EMBL/GenBank/DDBJ whole genome shotgun (WGS) entry which is preliminary data.</text>
</comment>
<accession>A0A226WQ35</accession>
<dbReference type="Proteomes" id="UP000214720">
    <property type="component" value="Unassembled WGS sequence"/>
</dbReference>
<name>A0A226WQ35_CABSO</name>
<dbReference type="RefSeq" id="WP_179258568.1">
    <property type="nucleotide sequence ID" value="NZ_MTHB01000256.1"/>
</dbReference>
<protein>
    <submittedName>
        <fullName evidence="1">Uncharacterized protein</fullName>
    </submittedName>
</protein>
<reference evidence="2" key="1">
    <citation type="submission" date="2017-01" db="EMBL/GenBank/DDBJ databases">
        <title>Genome Analysis of Deinococcus marmoris KOPRI26562.</title>
        <authorList>
            <person name="Kim J.H."/>
            <person name="Oh H.-M."/>
        </authorList>
    </citation>
    <scope>NUCLEOTIDE SEQUENCE [LARGE SCALE GENOMIC DNA]</scope>
    <source>
        <strain evidence="2">PAMC 26633</strain>
    </source>
</reference>
<sequence>MNMIDVQNSTAKTLGLESSDEITIANIQYGRATMGHNTVGRGGIGATGF</sequence>
<dbReference type="AlphaFoldDB" id="A0A226WQ35"/>
<gene>
    <name evidence="1" type="ORF">BSU04_38810</name>
</gene>